<proteinExistence type="inferred from homology"/>
<dbReference type="GO" id="GO:0045879">
    <property type="term" value="P:negative regulation of smoothened signaling pathway"/>
    <property type="evidence" value="ECO:0007669"/>
    <property type="project" value="TreeGrafter"/>
</dbReference>
<dbReference type="GO" id="GO:0005886">
    <property type="term" value="C:plasma membrane"/>
    <property type="evidence" value="ECO:0007669"/>
    <property type="project" value="TreeGrafter"/>
</dbReference>
<organism evidence="10 11">
    <name type="scientific">Opisthorchis viverrini</name>
    <name type="common">Southeast Asian liver fluke</name>
    <dbReference type="NCBI Taxonomy" id="6198"/>
    <lineage>
        <taxon>Eukaryota</taxon>
        <taxon>Metazoa</taxon>
        <taxon>Spiralia</taxon>
        <taxon>Lophotrochozoa</taxon>
        <taxon>Platyhelminthes</taxon>
        <taxon>Trematoda</taxon>
        <taxon>Digenea</taxon>
        <taxon>Opisthorchiida</taxon>
        <taxon>Opisthorchiata</taxon>
        <taxon>Opisthorchiidae</taxon>
        <taxon>Opisthorchis</taxon>
    </lineage>
</organism>
<evidence type="ECO:0000256" key="2">
    <source>
        <dbReference type="ARBA" id="ARBA00005585"/>
    </source>
</evidence>
<protein>
    <recommendedName>
        <fullName evidence="9">SSD domain-containing protein</fullName>
    </recommendedName>
</protein>
<feature type="domain" description="SSD" evidence="9">
    <location>
        <begin position="560"/>
        <end position="753"/>
    </location>
</feature>
<dbReference type="Proteomes" id="UP000054324">
    <property type="component" value="Unassembled WGS sequence"/>
</dbReference>
<feature type="transmembrane region" description="Helical" evidence="8">
    <location>
        <begin position="977"/>
        <end position="1000"/>
    </location>
</feature>
<evidence type="ECO:0000256" key="7">
    <source>
        <dbReference type="SAM" id="MobiDB-lite"/>
    </source>
</evidence>
<dbReference type="KEGG" id="ovi:T265_04436"/>
<feature type="transmembrane region" description="Helical" evidence="8">
    <location>
        <begin position="1531"/>
        <end position="1555"/>
    </location>
</feature>
<dbReference type="OrthoDB" id="5873834at2759"/>
<comment type="subcellular location">
    <subcellularLocation>
        <location evidence="1">Membrane</location>
        <topology evidence="1">Multi-pass membrane protein</topology>
    </subcellularLocation>
</comment>
<dbReference type="Pfam" id="PF12349">
    <property type="entry name" value="Sterol-sensing"/>
    <property type="match status" value="2"/>
</dbReference>
<evidence type="ECO:0000313" key="10">
    <source>
        <dbReference type="EMBL" id="KER28830.1"/>
    </source>
</evidence>
<feature type="transmembrane region" description="Helical" evidence="8">
    <location>
        <begin position="1507"/>
        <end position="1525"/>
    </location>
</feature>
<feature type="region of interest" description="Disordered" evidence="7">
    <location>
        <begin position="1763"/>
        <end position="1796"/>
    </location>
</feature>
<evidence type="ECO:0000256" key="6">
    <source>
        <dbReference type="ARBA" id="ARBA00023180"/>
    </source>
</evidence>
<feature type="transmembrane region" description="Helical" evidence="8">
    <location>
        <begin position="559"/>
        <end position="580"/>
    </location>
</feature>
<dbReference type="GO" id="GO:0008158">
    <property type="term" value="F:hedgehog receptor activity"/>
    <property type="evidence" value="ECO:0007669"/>
    <property type="project" value="TreeGrafter"/>
</dbReference>
<keyword evidence="4 8" id="KW-1133">Transmembrane helix</keyword>
<dbReference type="PROSITE" id="PS50156">
    <property type="entry name" value="SSD"/>
    <property type="match status" value="1"/>
</dbReference>
<feature type="transmembrane region" description="Helical" evidence="8">
    <location>
        <begin position="592"/>
        <end position="616"/>
    </location>
</feature>
<dbReference type="RefSeq" id="XP_009167445.1">
    <property type="nucleotide sequence ID" value="XM_009169181.1"/>
</dbReference>
<evidence type="ECO:0000256" key="3">
    <source>
        <dbReference type="ARBA" id="ARBA00022692"/>
    </source>
</evidence>
<dbReference type="GeneID" id="20318618"/>
<evidence type="ECO:0000256" key="5">
    <source>
        <dbReference type="ARBA" id="ARBA00023136"/>
    </source>
</evidence>
<feature type="transmembrane region" description="Helical" evidence="8">
    <location>
        <begin position="1343"/>
        <end position="1365"/>
    </location>
</feature>
<reference evidence="10 11" key="1">
    <citation type="submission" date="2013-11" db="EMBL/GenBank/DDBJ databases">
        <title>Opisthorchis viverrini - life in the bile duct.</title>
        <authorList>
            <person name="Young N.D."/>
            <person name="Nagarajan N."/>
            <person name="Lin S.J."/>
            <person name="Korhonen P.K."/>
            <person name="Jex A.R."/>
            <person name="Hall R.S."/>
            <person name="Safavi-Hemami H."/>
            <person name="Kaewkong W."/>
            <person name="Bertrand D."/>
            <person name="Gao S."/>
            <person name="Seet Q."/>
            <person name="Wongkham S."/>
            <person name="Teh B.T."/>
            <person name="Wongkham C."/>
            <person name="Intapan P.M."/>
            <person name="Maleewong W."/>
            <person name="Yang X."/>
            <person name="Hu M."/>
            <person name="Wang Z."/>
            <person name="Hofmann A."/>
            <person name="Sternberg P.W."/>
            <person name="Tan P."/>
            <person name="Wang J."/>
            <person name="Gasser R.B."/>
        </authorList>
    </citation>
    <scope>NUCLEOTIDE SEQUENCE [LARGE SCALE GENOMIC DNA]</scope>
</reference>
<dbReference type="InterPro" id="IPR053958">
    <property type="entry name" value="HMGCR/SNAP/NPC1-like_SSD"/>
</dbReference>
<keyword evidence="5 8" id="KW-0472">Membrane</keyword>
<dbReference type="SUPFAM" id="SSF82866">
    <property type="entry name" value="Multidrug efflux transporter AcrB transmembrane domain"/>
    <property type="match status" value="1"/>
</dbReference>
<feature type="transmembrane region" description="Helical" evidence="8">
    <location>
        <begin position="728"/>
        <end position="751"/>
    </location>
</feature>
<dbReference type="CTD" id="20318618"/>
<accession>A0A074ZZU8</accession>
<dbReference type="InterPro" id="IPR000731">
    <property type="entry name" value="SSD"/>
</dbReference>
<dbReference type="PANTHER" id="PTHR46022">
    <property type="entry name" value="PROTEIN PATCHED"/>
    <property type="match status" value="1"/>
</dbReference>
<keyword evidence="11" id="KW-1185">Reference proteome</keyword>
<comment type="similarity">
    <text evidence="2">Belongs to the patched family.</text>
</comment>
<evidence type="ECO:0000313" key="11">
    <source>
        <dbReference type="Proteomes" id="UP000054324"/>
    </source>
</evidence>
<dbReference type="EMBL" id="KL596691">
    <property type="protein sequence ID" value="KER28830.1"/>
    <property type="molecule type" value="Genomic_DNA"/>
</dbReference>
<feature type="transmembrane region" description="Helical" evidence="8">
    <location>
        <begin position="1318"/>
        <end position="1336"/>
    </location>
</feature>
<dbReference type="Gene3D" id="1.20.1640.10">
    <property type="entry name" value="Multidrug efflux transporter AcrB transmembrane domain"/>
    <property type="match status" value="1"/>
</dbReference>
<feature type="compositionally biased region" description="Low complexity" evidence="7">
    <location>
        <begin position="1784"/>
        <end position="1796"/>
    </location>
</feature>
<evidence type="ECO:0000259" key="9">
    <source>
        <dbReference type="PROSITE" id="PS50156"/>
    </source>
</evidence>
<keyword evidence="3 8" id="KW-0812">Transmembrane</keyword>
<dbReference type="PANTHER" id="PTHR46022:SF1">
    <property type="entry name" value="PROTEIN PATCHED"/>
    <property type="match status" value="1"/>
</dbReference>
<dbReference type="GO" id="GO:0097108">
    <property type="term" value="F:hedgehog family protein binding"/>
    <property type="evidence" value="ECO:0007669"/>
    <property type="project" value="TreeGrafter"/>
</dbReference>
<feature type="transmembrane region" description="Helical" evidence="8">
    <location>
        <begin position="628"/>
        <end position="648"/>
    </location>
</feature>
<evidence type="ECO:0000256" key="1">
    <source>
        <dbReference type="ARBA" id="ARBA00004141"/>
    </source>
</evidence>
<name>A0A074ZZU8_OPIVI</name>
<sequence>MRILALASILPRAENIKSSATPFFHLCLSGERQPLTDKNKTDPGNLGKSLDPLYQSVNPFRPVVPDTQLPNLHVSKNPVHIAKVNCAEIGFIKFVLTHQSTPDDLGARDLDISAGLLLALHAFSIFGHLPIYDAESDRLISEWRYLASAMQRAGQHGAYPDNPYYSGYDPPRSRFGMMPVGRFPGSIGVDDLDTASASSSSFGSHSSSRSGGGTFQPGLPGHEFMVTMETILQTVVNTEDHPHFGEQSSHQEFPPRLLTPSALLDHMDFLIKVRRLQVTVGASKWSFEDLCQRATLPFGAGMHHIQAYLDMIIPCSVITPLDCFWEGAKVLGPEEGRWVPWPHKLGEQTLFQWTHIDPIGLLENLRDRYQNYSGTELGNLINLFRSAGINHGYLNKTCLDPSDPACPVSAPNYRGQAPNVPRVLTGGCPGFAGNILHWPEEIIIGGRVHWFRNSTNTDSGHLASNLTSDKFLVSASALQSLILLRSPRDLYEAVRLNDPYKYEGWTLADAQHVLDEWRRSLRRLVLEHNLGLQPNTEWQYYAFTDNSLRDLLRELTLRLGPIKVIGCVLLVLLYGLVCLLDWRDPVRSQCWFALSGLVLTAVACLAGLGICAALGLPFNVLTIQVLPFMLMGLGLDGIFMLTTCYQCCITRRTAASAKCDSQLTPWASTTSISTCSSSSTCSTSSTSLLLQSALVLAEHGPSLLFGTIAMSGAFFSAAYIPIPLMRQFCLQAGTLVLIQSASVFLVFPCLLKLDGIRRSQRRVDVLCCLQQPKANTSPDSHQRLCEMSAERTASTHRCDYPTFKQPDYISRSHERKPTLLTSTTTTAACMGCSAVKRSRSRTKGSATHRLCSSIQVNVVNHVGSSNASCTSCSNPVGNSPVGPLHTVHTTVTVTNSDHETPPHADVTSRPMTVNQDQSVLSEPLHRPPERAQEVSANVSSDSHRRDLQKSRCSAFASPDPTFGRIRAPFLVRLARRFALFLTCHWAVPLLVCLSGVGLFVTAGFVGNYRLELGLDLSSLTPVDAVEYGFVKHSDLAFGLYNFQVFARGTDLPGSRPPPSSLLGIRGALPRNKDGSKLPVIPSSVVVDTQPRARTSRATVGRGIDFPIQQRQLLHLYNRISQLSGVMMAGRYFWLEAMRTWLEEVQTAFDIDRERGVISENGHWSSNATELGVLGLRLIIQTDRGPELRRIKTGRLVRGGIIDPPAFYVLLSAWRTYDALNFSSPAWMIHPEPSLIQIDRYRAVGRPHDLHAIPPAEPIEFVQTNFYAVGLSGMRLQLKLVRDVRFLTESATAQGVPTFPAGTPFTFTEHYLYLARESAVALGIFFGIIFTASLLLFSSPVIVLLLVLVGGGGGVCAAICGLVLLGLEVNPISSGLILFSAGLGARTAVGFLGSWSKAHGYSSFFTRLSNLHSTNGRGFCVCRHHGNHKPGCSSTTTQYCSTRRSLKSSVVPVIPVESLEKQEDYITHSLRTNSFPPSVRSSDRSVICGSSARTHFVRSLSSQFASSLHSIVGLVVAVALLAASRVKFIADYFFSLVVVVSIICLFNATCLIPTLCHLLHPLHQYFVPVSIVQHSASRKTTSVVRSRRFQNKLRSIDSALKDDGENPPKKISLSTSWPLASSPSTHTVTTHFPDFLPIDKHACGERQQQSVQEASAASAHSPTIPTATLIQPVTLRTTPVKLLSEYTSNQLYDLCSRQLRELANVKSRQVNTSQSSRSTASPDAAAAAAAVVMAAAAAASARSRPASLSTISEEPSHASSIVSLNHITSSGGGGIQENPGFAPNTVSSRSTVSESRGTDSIDLLDLSKLLTKHGPAINLLRQFSVFPPEFGLHDDGKRPAPGHPHDSEDEAECTFLAFGTTQKPRFSGRGRLTPSPPPSYTTAVEENRHLCESHHPNLSNTSESAPLGHSLVNSPSVNSSSLNSFCPSLLNPSTVRIHAQNPRAQSSVGQHRHPGTRYCFPSGSAVETPRLHRTSAKYANCRHHDETR</sequence>
<evidence type="ECO:0000256" key="4">
    <source>
        <dbReference type="ARBA" id="ARBA00022989"/>
    </source>
</evidence>
<dbReference type="GO" id="GO:0005119">
    <property type="term" value="F:smoothened binding"/>
    <property type="evidence" value="ECO:0007669"/>
    <property type="project" value="TreeGrafter"/>
</dbReference>
<feature type="transmembrane region" description="Helical" evidence="8">
    <location>
        <begin position="703"/>
        <end position="722"/>
    </location>
</feature>
<keyword evidence="6" id="KW-0325">Glycoprotein</keyword>
<dbReference type="STRING" id="6198.A0A074ZZU8"/>
<gene>
    <name evidence="10" type="ORF">T265_04436</name>
</gene>
<evidence type="ECO:0000256" key="8">
    <source>
        <dbReference type="SAM" id="Phobius"/>
    </source>
</evidence>